<dbReference type="InterPro" id="IPR025486">
    <property type="entry name" value="DUF4378"/>
</dbReference>
<dbReference type="PANTHER" id="PTHR31680:SF12">
    <property type="entry name" value="OS11G0587300 PROTEIN"/>
    <property type="match status" value="1"/>
</dbReference>
<evidence type="ECO:0000256" key="1">
    <source>
        <dbReference type="SAM" id="MobiDB-lite"/>
    </source>
</evidence>
<keyword evidence="4" id="KW-1185">Reference proteome</keyword>
<evidence type="ECO:0000259" key="3">
    <source>
        <dbReference type="Pfam" id="PF14383"/>
    </source>
</evidence>
<name>A0A6P5GGK4_ANACO</name>
<feature type="compositionally biased region" description="Pro residues" evidence="1">
    <location>
        <begin position="163"/>
        <end position="172"/>
    </location>
</feature>
<accession>A0A6P5GGK4</accession>
<feature type="region of interest" description="Disordered" evidence="1">
    <location>
        <begin position="20"/>
        <end position="63"/>
    </location>
</feature>
<sequence>MFVTKEVWWGSFRHFNPGRGFKSPLKRELHRRKSAAQRQREGGRKEGEEHTERRRRSRRRAWAERMTPGVEMGIGDEEKLEKQIEKQMGCMAGFLHIFDRHQGFSAKRVYSTRLLPPSLAAGSTSPSGRSEASSAASFMKESKGASPSPDASPSSPELRPPIGEAPPRPSLPLPLSLFDLKDGAKTAWKIREGPRLSLDSRAVVDAKGKLRPREIRTPRPAPSDASDATDEGERQRRSPSVVARLMGLEALPGACDGEAGPPELRRSASESRVPRDPSYYRFVDASSFHRTPLETAFSGEGFLRRRSRDPSEIRAFRNSKPDPAPRAPHSPLQRKSFFDAQDVFPEPVPKRTGSISLYGEIERRLRMRGIDEPSKDLETLKQILEALQLKGLLHNKPSDHRIDGSRIVVYGPHPCRIPGDSPIVVMKPAPRPPRRPEGEQLHAAARPGPARRGGCGAAATSPRRDRVEIDRSLGRCSDRSQSPRSPSPSSPVRSPSSPLRRRSLINAESQRNAQPQRRIPAPHSAKSSPRRLDPDSTLVRSPVHRKPVPDRVCSAAYDDTAASISDGNYSSPSQFDFESSSAEEFKSGRNLLERCDKLLNSIAAITSGDNATAVDQQPSPVSVLDSSFLGDETSPSPSSVAKRAIHFKAADQLADWEETRWSQEILTVGSDPCGFPESDDPDFIYVADILRSSDPHRDPSDLCARREKRHQPTGSTCLHRRLVFDAVTEILDRKRHVSPWDAFTRSRSLASNGSVGKPLLRSVWAEFLRVRAPIPCDDLLDVTCGAFGRDVAEDLGWAHPSAELSDAVLQIERQIFKDLVADTITVLADLAADPRPFPRRKLVF</sequence>
<protein>
    <submittedName>
        <fullName evidence="5">Protein LONGIFOLIA 1-like isoform X1</fullName>
    </submittedName>
</protein>
<dbReference type="GO" id="GO:0051513">
    <property type="term" value="P:regulation of monopolar cell growth"/>
    <property type="evidence" value="ECO:0007669"/>
    <property type="project" value="InterPro"/>
</dbReference>
<dbReference type="PANTHER" id="PTHR31680">
    <property type="entry name" value="LONGIFOLIA PROTEIN"/>
    <property type="match status" value="1"/>
</dbReference>
<feature type="region of interest" description="Disordered" evidence="1">
    <location>
        <begin position="301"/>
        <end position="332"/>
    </location>
</feature>
<dbReference type="AlphaFoldDB" id="A0A6P5GGK4"/>
<feature type="compositionally biased region" description="Low complexity" evidence="1">
    <location>
        <begin position="145"/>
        <end position="156"/>
    </location>
</feature>
<evidence type="ECO:0000313" key="4">
    <source>
        <dbReference type="Proteomes" id="UP000515123"/>
    </source>
</evidence>
<evidence type="ECO:0000313" key="5">
    <source>
        <dbReference type="RefSeq" id="XP_020105108.1"/>
    </source>
</evidence>
<dbReference type="OrthoDB" id="1929599at2759"/>
<feature type="compositionally biased region" description="Basic and acidic residues" evidence="1">
    <location>
        <begin position="462"/>
        <end position="478"/>
    </location>
</feature>
<feature type="domain" description="DUF4378" evidence="2">
    <location>
        <begin position="682"/>
        <end position="821"/>
    </location>
</feature>
<feature type="compositionally biased region" description="Polar residues" evidence="1">
    <location>
        <begin position="506"/>
        <end position="515"/>
    </location>
</feature>
<reference evidence="5" key="2">
    <citation type="submission" date="2025-08" db="UniProtKB">
        <authorList>
            <consortium name="RefSeq"/>
        </authorList>
    </citation>
    <scope>IDENTIFICATION</scope>
    <source>
        <tissue evidence="5">Leaf</tissue>
    </source>
</reference>
<gene>
    <name evidence="5" type="primary">LOC109721747</name>
</gene>
<feature type="compositionally biased region" description="Basic and acidic residues" evidence="1">
    <location>
        <begin position="263"/>
        <end position="275"/>
    </location>
</feature>
<dbReference type="Proteomes" id="UP000515123">
    <property type="component" value="Linkage group 15"/>
</dbReference>
<dbReference type="RefSeq" id="XP_020105108.1">
    <property type="nucleotide sequence ID" value="XM_020249519.1"/>
</dbReference>
<proteinExistence type="predicted"/>
<dbReference type="InterPro" id="IPR033334">
    <property type="entry name" value="LNG1/2"/>
</dbReference>
<dbReference type="InterPro" id="IPR032795">
    <property type="entry name" value="DUF3741-assoc"/>
</dbReference>
<feature type="region of interest" description="Disordered" evidence="1">
    <location>
        <begin position="209"/>
        <end position="276"/>
    </location>
</feature>
<evidence type="ECO:0000259" key="2">
    <source>
        <dbReference type="Pfam" id="PF14309"/>
    </source>
</evidence>
<reference evidence="4" key="1">
    <citation type="journal article" date="2015" name="Nat. Genet.">
        <title>The pineapple genome and the evolution of CAM photosynthesis.</title>
        <authorList>
            <person name="Ming R."/>
            <person name="VanBuren R."/>
            <person name="Wai C.M."/>
            <person name="Tang H."/>
            <person name="Schatz M.C."/>
            <person name="Bowers J.E."/>
            <person name="Lyons E."/>
            <person name="Wang M.L."/>
            <person name="Chen J."/>
            <person name="Biggers E."/>
            <person name="Zhang J."/>
            <person name="Huang L."/>
            <person name="Zhang L."/>
            <person name="Miao W."/>
            <person name="Zhang J."/>
            <person name="Ye Z."/>
            <person name="Miao C."/>
            <person name="Lin Z."/>
            <person name="Wang H."/>
            <person name="Zhou H."/>
            <person name="Yim W.C."/>
            <person name="Priest H.D."/>
            <person name="Zheng C."/>
            <person name="Woodhouse M."/>
            <person name="Edger P.P."/>
            <person name="Guyot R."/>
            <person name="Guo H.B."/>
            <person name="Guo H."/>
            <person name="Zheng G."/>
            <person name="Singh R."/>
            <person name="Sharma A."/>
            <person name="Min X."/>
            <person name="Zheng Y."/>
            <person name="Lee H."/>
            <person name="Gurtowski J."/>
            <person name="Sedlazeck F.J."/>
            <person name="Harkess A."/>
            <person name="McKain M.R."/>
            <person name="Liao Z."/>
            <person name="Fang J."/>
            <person name="Liu J."/>
            <person name="Zhang X."/>
            <person name="Zhang Q."/>
            <person name="Hu W."/>
            <person name="Qin Y."/>
            <person name="Wang K."/>
            <person name="Chen L.Y."/>
            <person name="Shirley N."/>
            <person name="Lin Y.R."/>
            <person name="Liu L.Y."/>
            <person name="Hernandez A.G."/>
            <person name="Wright C.L."/>
            <person name="Bulone V."/>
            <person name="Tuskan G.A."/>
            <person name="Heath K."/>
            <person name="Zee F."/>
            <person name="Moore P.H."/>
            <person name="Sunkar R."/>
            <person name="Leebens-Mack J.H."/>
            <person name="Mockler T."/>
            <person name="Bennetzen J.L."/>
            <person name="Freeling M."/>
            <person name="Sankoff D."/>
            <person name="Paterson A.H."/>
            <person name="Zhu X."/>
            <person name="Yang X."/>
            <person name="Smith J.A."/>
            <person name="Cushman J.C."/>
            <person name="Paull R.E."/>
            <person name="Yu Q."/>
        </authorList>
    </citation>
    <scope>NUCLEOTIDE SEQUENCE [LARGE SCALE GENOMIC DNA]</scope>
    <source>
        <strain evidence="4">cv. F153</strain>
    </source>
</reference>
<feature type="region of interest" description="Disordered" evidence="1">
    <location>
        <begin position="421"/>
        <end position="552"/>
    </location>
</feature>
<dbReference type="Pfam" id="PF14383">
    <property type="entry name" value="VARLMGL"/>
    <property type="match status" value="1"/>
</dbReference>
<feature type="compositionally biased region" description="Basic and acidic residues" evidence="1">
    <location>
        <begin position="38"/>
        <end position="52"/>
    </location>
</feature>
<feature type="region of interest" description="Disordered" evidence="1">
    <location>
        <begin position="117"/>
        <end position="174"/>
    </location>
</feature>
<dbReference type="GeneID" id="109721747"/>
<organism evidence="4 5">
    <name type="scientific">Ananas comosus</name>
    <name type="common">Pineapple</name>
    <name type="synonym">Ananas ananas</name>
    <dbReference type="NCBI Taxonomy" id="4615"/>
    <lineage>
        <taxon>Eukaryota</taxon>
        <taxon>Viridiplantae</taxon>
        <taxon>Streptophyta</taxon>
        <taxon>Embryophyta</taxon>
        <taxon>Tracheophyta</taxon>
        <taxon>Spermatophyta</taxon>
        <taxon>Magnoliopsida</taxon>
        <taxon>Liliopsida</taxon>
        <taxon>Poales</taxon>
        <taxon>Bromeliaceae</taxon>
        <taxon>Bromelioideae</taxon>
        <taxon>Ananas</taxon>
    </lineage>
</organism>
<dbReference type="Pfam" id="PF14309">
    <property type="entry name" value="DUF4378"/>
    <property type="match status" value="1"/>
</dbReference>
<feature type="compositionally biased region" description="Polar residues" evidence="1">
    <location>
        <begin position="121"/>
        <end position="136"/>
    </location>
</feature>
<feature type="domain" description="DUF3741" evidence="3">
    <location>
        <begin position="228"/>
        <end position="252"/>
    </location>
</feature>